<gene>
    <name evidence="4 5" type="primary">LOC110791948</name>
</gene>
<evidence type="ECO:0000313" key="4">
    <source>
        <dbReference type="RefSeq" id="XP_021852407.2"/>
    </source>
</evidence>
<protein>
    <submittedName>
        <fullName evidence="4 5">Pentatricopeptide repeat-containing protein At3g58590</fullName>
    </submittedName>
</protein>
<dbReference type="KEGG" id="soe:110791948"/>
<reference evidence="3" key="1">
    <citation type="journal article" date="2021" name="Nat. Commun.">
        <title>Genomic analyses provide insights into spinach domestication and the genetic basis of agronomic traits.</title>
        <authorList>
            <person name="Cai X."/>
            <person name="Sun X."/>
            <person name="Xu C."/>
            <person name="Sun H."/>
            <person name="Wang X."/>
            <person name="Ge C."/>
            <person name="Zhang Z."/>
            <person name="Wang Q."/>
            <person name="Fei Z."/>
            <person name="Jiao C."/>
            <person name="Wang Q."/>
        </authorList>
    </citation>
    <scope>NUCLEOTIDE SEQUENCE [LARGE SCALE GENOMIC DNA]</scope>
    <source>
        <strain evidence="3">cv. Varoflay</strain>
    </source>
</reference>
<dbReference type="PANTHER" id="PTHR47926">
    <property type="entry name" value="PENTATRICOPEPTIDE REPEAT-CONTAINING PROTEIN"/>
    <property type="match status" value="1"/>
</dbReference>
<dbReference type="Proteomes" id="UP000813463">
    <property type="component" value="Chromosome 1"/>
</dbReference>
<evidence type="ECO:0000313" key="3">
    <source>
        <dbReference type="Proteomes" id="UP000813463"/>
    </source>
</evidence>
<feature type="repeat" description="PPR" evidence="2">
    <location>
        <begin position="682"/>
        <end position="717"/>
    </location>
</feature>
<dbReference type="RefSeq" id="XP_021852408.2">
    <property type="nucleotide sequence ID" value="XM_021996716.2"/>
</dbReference>
<dbReference type="PANTHER" id="PTHR47926:SF423">
    <property type="entry name" value="REPEAT-CONTAINING PROTEIN, PUTATIVE-RELATED"/>
    <property type="match status" value="1"/>
</dbReference>
<dbReference type="Gene3D" id="1.25.40.10">
    <property type="entry name" value="Tetratricopeptide repeat domain"/>
    <property type="match status" value="7"/>
</dbReference>
<dbReference type="InterPro" id="IPR002885">
    <property type="entry name" value="PPR_rpt"/>
</dbReference>
<evidence type="ECO:0000256" key="2">
    <source>
        <dbReference type="PROSITE-ProRule" id="PRU00708"/>
    </source>
</evidence>
<accession>A0A9R0INQ7</accession>
<dbReference type="Pfam" id="PF13041">
    <property type="entry name" value="PPR_2"/>
    <property type="match status" value="4"/>
</dbReference>
<keyword evidence="1" id="KW-0677">Repeat</keyword>
<proteinExistence type="predicted"/>
<dbReference type="InterPro" id="IPR011990">
    <property type="entry name" value="TPR-like_helical_dom_sf"/>
</dbReference>
<dbReference type="GO" id="GO:0003723">
    <property type="term" value="F:RNA binding"/>
    <property type="evidence" value="ECO:0007669"/>
    <property type="project" value="InterPro"/>
</dbReference>
<dbReference type="AlphaFoldDB" id="A0A9R0INQ7"/>
<dbReference type="NCBIfam" id="TIGR00756">
    <property type="entry name" value="PPR"/>
    <property type="match status" value="4"/>
</dbReference>
<sequence length="782" mass="87856">MNTSYIRSANLPKSLCFVLLKLPCFSTYILRLNKLFSTLQQPFNGYQDGQLHYFLHKCTKAQSLKAVQSFHALTIILGPYARQPTYFANNVISLYASFHELQSAHKVFEEIPQKNLVSYNGLMSAYSRNEEVEDAWGIFSDMWVCGFRPTQFTFGGLLSCPALDLRRGYVIHGLMLKNGLLFAEPHAGTALIGMFGRHGCVDEAVRVFEDMPHKSLVTWNSVISLLGYHGFIEESMVLFSELMRANYKLSDGTLVVLLSGFVGKNAQELGQQVHCLVIKNGLTHEVSTSNSLLNMCAKCMDFSLAERMFEEMPFRDVVTYNILIGPLARSERPGRGLELLLHMLSEGILPNKTTYVGVINCSANLKIQLFGEYIHSKVTKNSMEIDVFVGSALVDFYGKCNMLVSAQRCFDEICDRNVVSWNSLIAAVTSKSQSSSVALFQEMLQLGYCPNEFTFSAVLKASSVLELKQLHCLIIRMGYLQYEYVFRSLITSYARSGLIFDALLIANSADTLISVASSNVIAAAYSRNGESDKSLEILSNLNEPDTISWNILASTCSHNGYHTEAFEVFKHMLEVQIYPDNYTFVSVLSSCTSLRCLAFGCSIHGLLIKSNFERCDTFVCNILIDLYSKCGCVEDSVKIFNATEDKNLITWTTLISALGHHGFVFQALERFKEMEHLGIKPDAVSFVAMLSACRHGGLVQEGMELFSRMQRLYGLEPKMDHYHGVVDLLARHGNLKEAEQVISSMPFPPNALIWRSFLEGCKRRRITNLYPLKSRDLTIYRA</sequence>
<evidence type="ECO:0000256" key="1">
    <source>
        <dbReference type="ARBA" id="ARBA00022737"/>
    </source>
</evidence>
<evidence type="ECO:0000313" key="5">
    <source>
        <dbReference type="RefSeq" id="XP_021852408.2"/>
    </source>
</evidence>
<feature type="repeat" description="PPR" evidence="2">
    <location>
        <begin position="545"/>
        <end position="579"/>
    </location>
</feature>
<feature type="repeat" description="PPR" evidence="2">
    <location>
        <begin position="215"/>
        <end position="249"/>
    </location>
</feature>
<dbReference type="PROSITE" id="PS51375">
    <property type="entry name" value="PPR"/>
    <property type="match status" value="6"/>
</dbReference>
<dbReference type="RefSeq" id="XP_021852407.2">
    <property type="nucleotide sequence ID" value="XM_021996715.2"/>
</dbReference>
<reference evidence="4 5" key="2">
    <citation type="submission" date="2025-05" db="UniProtKB">
        <authorList>
            <consortium name="RefSeq"/>
        </authorList>
    </citation>
    <scope>IDENTIFICATION</scope>
    <source>
        <tissue evidence="4 5">Leaf</tissue>
    </source>
</reference>
<name>A0A9R0INQ7_SPIOL</name>
<dbReference type="InterPro" id="IPR046960">
    <property type="entry name" value="PPR_At4g14850-like_plant"/>
</dbReference>
<organism evidence="3 4">
    <name type="scientific">Spinacia oleracea</name>
    <name type="common">Spinach</name>
    <dbReference type="NCBI Taxonomy" id="3562"/>
    <lineage>
        <taxon>Eukaryota</taxon>
        <taxon>Viridiplantae</taxon>
        <taxon>Streptophyta</taxon>
        <taxon>Embryophyta</taxon>
        <taxon>Tracheophyta</taxon>
        <taxon>Spermatophyta</taxon>
        <taxon>Magnoliopsida</taxon>
        <taxon>eudicotyledons</taxon>
        <taxon>Gunneridae</taxon>
        <taxon>Pentapetalae</taxon>
        <taxon>Caryophyllales</taxon>
        <taxon>Chenopodiaceae</taxon>
        <taxon>Chenopodioideae</taxon>
        <taxon>Anserineae</taxon>
        <taxon>Spinacia</taxon>
    </lineage>
</organism>
<dbReference type="GO" id="GO:0009451">
    <property type="term" value="P:RNA modification"/>
    <property type="evidence" value="ECO:0007669"/>
    <property type="project" value="InterPro"/>
</dbReference>
<feature type="repeat" description="PPR" evidence="2">
    <location>
        <begin position="115"/>
        <end position="149"/>
    </location>
</feature>
<dbReference type="GeneID" id="110791948"/>
<feature type="repeat" description="PPR" evidence="2">
    <location>
        <begin position="647"/>
        <end position="681"/>
    </location>
</feature>
<dbReference type="Pfam" id="PF01535">
    <property type="entry name" value="PPR"/>
    <property type="match status" value="5"/>
</dbReference>
<feature type="repeat" description="PPR" evidence="2">
    <location>
        <begin position="316"/>
        <end position="350"/>
    </location>
</feature>
<keyword evidence="3" id="KW-1185">Reference proteome</keyword>